<sequence length="172" mass="19608">MRFAIVGHSFIARMAGNSLLQSDDVQLLGILGATTWTLLHSKKIRDLDVDRLLLQIGGNDIGPTSDPDDIVSDICDVVPMSLQKGCQVIVGSLFQRYRPRHMTPENYEIQRSRINTRLCKLFRNQDYVAYWKLRGLQHLTAAAFKDGVHLTQTLETRYARQLKLALYCSQMK</sequence>
<protein>
    <recommendedName>
        <fullName evidence="3">SGNH hydrolase-type esterase domain-containing protein</fullName>
    </recommendedName>
</protein>
<accession>A0A210QJZ8</accession>
<dbReference type="SUPFAM" id="SSF52266">
    <property type="entry name" value="SGNH hydrolase"/>
    <property type="match status" value="1"/>
</dbReference>
<evidence type="ECO:0000313" key="1">
    <source>
        <dbReference type="EMBL" id="OWF49070.1"/>
    </source>
</evidence>
<name>A0A210QJZ8_MIZYE</name>
<dbReference type="AlphaFoldDB" id="A0A210QJZ8"/>
<organism evidence="1 2">
    <name type="scientific">Mizuhopecten yessoensis</name>
    <name type="common">Japanese scallop</name>
    <name type="synonym">Patinopecten yessoensis</name>
    <dbReference type="NCBI Taxonomy" id="6573"/>
    <lineage>
        <taxon>Eukaryota</taxon>
        <taxon>Metazoa</taxon>
        <taxon>Spiralia</taxon>
        <taxon>Lophotrochozoa</taxon>
        <taxon>Mollusca</taxon>
        <taxon>Bivalvia</taxon>
        <taxon>Autobranchia</taxon>
        <taxon>Pteriomorphia</taxon>
        <taxon>Pectinida</taxon>
        <taxon>Pectinoidea</taxon>
        <taxon>Pectinidae</taxon>
        <taxon>Mizuhopecten</taxon>
    </lineage>
</organism>
<dbReference type="InterPro" id="IPR036514">
    <property type="entry name" value="SGNH_hydro_sf"/>
</dbReference>
<gene>
    <name evidence="1" type="ORF">KP79_PYT19569</name>
</gene>
<comment type="caution">
    <text evidence="1">The sequence shown here is derived from an EMBL/GenBank/DDBJ whole genome shotgun (WGS) entry which is preliminary data.</text>
</comment>
<dbReference type="Gene3D" id="3.40.50.1110">
    <property type="entry name" value="SGNH hydrolase"/>
    <property type="match status" value="1"/>
</dbReference>
<dbReference type="EMBL" id="NEDP02003265">
    <property type="protein sequence ID" value="OWF49070.1"/>
    <property type="molecule type" value="Genomic_DNA"/>
</dbReference>
<evidence type="ECO:0000313" key="2">
    <source>
        <dbReference type="Proteomes" id="UP000242188"/>
    </source>
</evidence>
<proteinExistence type="predicted"/>
<reference evidence="1 2" key="1">
    <citation type="journal article" date="2017" name="Nat. Ecol. Evol.">
        <title>Scallop genome provides insights into evolution of bilaterian karyotype and development.</title>
        <authorList>
            <person name="Wang S."/>
            <person name="Zhang J."/>
            <person name="Jiao W."/>
            <person name="Li J."/>
            <person name="Xun X."/>
            <person name="Sun Y."/>
            <person name="Guo X."/>
            <person name="Huan P."/>
            <person name="Dong B."/>
            <person name="Zhang L."/>
            <person name="Hu X."/>
            <person name="Sun X."/>
            <person name="Wang J."/>
            <person name="Zhao C."/>
            <person name="Wang Y."/>
            <person name="Wang D."/>
            <person name="Huang X."/>
            <person name="Wang R."/>
            <person name="Lv J."/>
            <person name="Li Y."/>
            <person name="Zhang Z."/>
            <person name="Liu B."/>
            <person name="Lu W."/>
            <person name="Hui Y."/>
            <person name="Liang J."/>
            <person name="Zhou Z."/>
            <person name="Hou R."/>
            <person name="Li X."/>
            <person name="Liu Y."/>
            <person name="Li H."/>
            <person name="Ning X."/>
            <person name="Lin Y."/>
            <person name="Zhao L."/>
            <person name="Xing Q."/>
            <person name="Dou J."/>
            <person name="Li Y."/>
            <person name="Mao J."/>
            <person name="Guo H."/>
            <person name="Dou H."/>
            <person name="Li T."/>
            <person name="Mu C."/>
            <person name="Jiang W."/>
            <person name="Fu Q."/>
            <person name="Fu X."/>
            <person name="Miao Y."/>
            <person name="Liu J."/>
            <person name="Yu Q."/>
            <person name="Li R."/>
            <person name="Liao H."/>
            <person name="Li X."/>
            <person name="Kong Y."/>
            <person name="Jiang Z."/>
            <person name="Chourrout D."/>
            <person name="Li R."/>
            <person name="Bao Z."/>
        </authorList>
    </citation>
    <scope>NUCLEOTIDE SEQUENCE [LARGE SCALE GENOMIC DNA]</scope>
    <source>
        <strain evidence="1 2">PY_sf001</strain>
    </source>
</reference>
<keyword evidence="2" id="KW-1185">Reference proteome</keyword>
<evidence type="ECO:0008006" key="3">
    <source>
        <dbReference type="Google" id="ProtNLM"/>
    </source>
</evidence>
<dbReference type="Proteomes" id="UP000242188">
    <property type="component" value="Unassembled WGS sequence"/>
</dbReference>